<reference evidence="7 8" key="1">
    <citation type="submission" date="2019-04" db="EMBL/GenBank/DDBJ databases">
        <title>Genome Announcement to Ensure Probiotic Safety of Lactobacillus rhamnosus UBLR-58.</title>
        <authorList>
            <person name="Sulthana A."/>
            <person name="Lakshmi S.G."/>
            <person name="Madempudi R.S."/>
        </authorList>
    </citation>
    <scope>NUCLEOTIDE SEQUENCE [LARGE SCALE GENOMIC DNA]</scope>
    <source>
        <strain evidence="7 8">UBLR-58</strain>
    </source>
</reference>
<accession>A0A508Z6Q1</accession>
<sequence length="280" mass="30419">MHDFLVQLQIYKPNLSRQEKKLADYLQQHPDRASHANIAELSAITGVSTATISRFAKALGYPSFQALKMALVQSTPEPDHTLFAELSPADSVETLAHKIFTSNIDALRTTLTNLDSAALTKAVDWITHANQLGLFGLGASNLVALDGYHKFLRTAIPVVYAADYHMQLMAATHLTAADAMILTSHSGKDKDAIALAELAKKQNVPLIVITGAPGSHLAKMADAAFVAVAEESRYRTEALHALIAELSLMDTLFMISAIQTNSQTAPLFRRVRSTIDATRQ</sequence>
<comment type="caution">
    <text evidence="6">The sequence shown here is derived from an EMBL/GenBank/DDBJ whole genome shotgun (WGS) entry which is preliminary data.</text>
</comment>
<dbReference type="AlphaFoldDB" id="A0A508Z6Q1"/>
<dbReference type="SUPFAM" id="SSF46689">
    <property type="entry name" value="Homeodomain-like"/>
    <property type="match status" value="1"/>
</dbReference>
<dbReference type="InterPro" id="IPR046348">
    <property type="entry name" value="SIS_dom_sf"/>
</dbReference>
<dbReference type="PROSITE" id="PS51464">
    <property type="entry name" value="SIS"/>
    <property type="match status" value="1"/>
</dbReference>
<dbReference type="GO" id="GO:0097367">
    <property type="term" value="F:carbohydrate derivative binding"/>
    <property type="evidence" value="ECO:0007669"/>
    <property type="project" value="InterPro"/>
</dbReference>
<gene>
    <name evidence="7" type="ORF">E6L36_13575</name>
    <name evidence="6" type="ORF">H0N82_02550</name>
</gene>
<feature type="domain" description="HTH rpiR-type" evidence="4">
    <location>
        <begin position="2"/>
        <end position="78"/>
    </location>
</feature>
<evidence type="ECO:0000313" key="8">
    <source>
        <dbReference type="Proteomes" id="UP000307517"/>
    </source>
</evidence>
<keyword evidence="2" id="KW-0238">DNA-binding</keyword>
<reference evidence="6 9" key="2">
    <citation type="submission" date="2020-07" db="EMBL/GenBank/DDBJ databases">
        <title>Organ Donor 1.</title>
        <authorList>
            <person name="Marsh A.J."/>
            <person name="Azcarate-Peril M.A."/>
        </authorList>
    </citation>
    <scope>NUCLEOTIDE SEQUENCE [LARGE SCALE GENOMIC DNA]</scope>
    <source>
        <strain evidence="6 9">AMC0712</strain>
    </source>
</reference>
<evidence type="ECO:0000313" key="9">
    <source>
        <dbReference type="Proteomes" id="UP000552935"/>
    </source>
</evidence>
<dbReference type="RefSeq" id="WP_005690017.1">
    <property type="nucleotide sequence ID" value="NZ_CABFNI010000020.1"/>
</dbReference>
<evidence type="ECO:0000313" key="7">
    <source>
        <dbReference type="EMBL" id="THC81299.1"/>
    </source>
</evidence>
<dbReference type="Proteomes" id="UP000307517">
    <property type="component" value="Unassembled WGS sequence"/>
</dbReference>
<name>A0A508Z6Q1_LACRH</name>
<dbReference type="InterPro" id="IPR009057">
    <property type="entry name" value="Homeodomain-like_sf"/>
</dbReference>
<dbReference type="EMBL" id="JACCKI010000001">
    <property type="protein sequence ID" value="NZA04026.1"/>
    <property type="molecule type" value="Genomic_DNA"/>
</dbReference>
<organism evidence="6 9">
    <name type="scientific">Lacticaseibacillus rhamnosus</name>
    <name type="common">Lactobacillus rhamnosus</name>
    <dbReference type="NCBI Taxonomy" id="47715"/>
    <lineage>
        <taxon>Bacteria</taxon>
        <taxon>Bacillati</taxon>
        <taxon>Bacillota</taxon>
        <taxon>Bacilli</taxon>
        <taxon>Lactobacillales</taxon>
        <taxon>Lactobacillaceae</taxon>
        <taxon>Lacticaseibacillus</taxon>
    </lineage>
</organism>
<dbReference type="CDD" id="cd05013">
    <property type="entry name" value="SIS_RpiR"/>
    <property type="match status" value="1"/>
</dbReference>
<dbReference type="InterPro" id="IPR001347">
    <property type="entry name" value="SIS_dom"/>
</dbReference>
<feature type="domain" description="SIS" evidence="5">
    <location>
        <begin position="122"/>
        <end position="254"/>
    </location>
</feature>
<dbReference type="InterPro" id="IPR047640">
    <property type="entry name" value="RpiR-like"/>
</dbReference>
<dbReference type="Pfam" id="PF01380">
    <property type="entry name" value="SIS"/>
    <property type="match status" value="1"/>
</dbReference>
<dbReference type="PROSITE" id="PS51071">
    <property type="entry name" value="HTH_RPIR"/>
    <property type="match status" value="1"/>
</dbReference>
<evidence type="ECO:0000259" key="4">
    <source>
        <dbReference type="PROSITE" id="PS51071"/>
    </source>
</evidence>
<dbReference type="SUPFAM" id="SSF53697">
    <property type="entry name" value="SIS domain"/>
    <property type="match status" value="1"/>
</dbReference>
<dbReference type="EMBL" id="SSHM01000001">
    <property type="protein sequence ID" value="THC81299.1"/>
    <property type="molecule type" value="Genomic_DNA"/>
</dbReference>
<protein>
    <submittedName>
        <fullName evidence="6">MurR/RpiR family transcriptional regulator</fullName>
    </submittedName>
</protein>
<evidence type="ECO:0000259" key="5">
    <source>
        <dbReference type="PROSITE" id="PS51464"/>
    </source>
</evidence>
<dbReference type="PANTHER" id="PTHR30514:SF1">
    <property type="entry name" value="HTH-TYPE TRANSCRIPTIONAL REGULATOR HEXR-RELATED"/>
    <property type="match status" value="1"/>
</dbReference>
<dbReference type="Pfam" id="PF01418">
    <property type="entry name" value="HTH_6"/>
    <property type="match status" value="1"/>
</dbReference>
<dbReference type="InterPro" id="IPR035472">
    <property type="entry name" value="RpiR-like_SIS"/>
</dbReference>
<evidence type="ECO:0000256" key="1">
    <source>
        <dbReference type="ARBA" id="ARBA00023015"/>
    </source>
</evidence>
<dbReference type="InterPro" id="IPR000281">
    <property type="entry name" value="HTH_RpiR"/>
</dbReference>
<dbReference type="Gene3D" id="1.10.10.10">
    <property type="entry name" value="Winged helix-like DNA-binding domain superfamily/Winged helix DNA-binding domain"/>
    <property type="match status" value="1"/>
</dbReference>
<evidence type="ECO:0000313" key="6">
    <source>
        <dbReference type="EMBL" id="NZA04026.1"/>
    </source>
</evidence>
<dbReference type="Gene3D" id="3.40.50.10490">
    <property type="entry name" value="Glucose-6-phosphate isomerase like protein, domain 1"/>
    <property type="match status" value="1"/>
</dbReference>
<dbReference type="PANTHER" id="PTHR30514">
    <property type="entry name" value="GLUCOKINASE"/>
    <property type="match status" value="1"/>
</dbReference>
<evidence type="ECO:0000256" key="2">
    <source>
        <dbReference type="ARBA" id="ARBA00023125"/>
    </source>
</evidence>
<dbReference type="InterPro" id="IPR036388">
    <property type="entry name" value="WH-like_DNA-bd_sf"/>
</dbReference>
<evidence type="ECO:0000256" key="3">
    <source>
        <dbReference type="ARBA" id="ARBA00023163"/>
    </source>
</evidence>
<dbReference type="GO" id="GO:0003700">
    <property type="term" value="F:DNA-binding transcription factor activity"/>
    <property type="evidence" value="ECO:0007669"/>
    <property type="project" value="InterPro"/>
</dbReference>
<dbReference type="Proteomes" id="UP000552935">
    <property type="component" value="Unassembled WGS sequence"/>
</dbReference>
<keyword evidence="3" id="KW-0804">Transcription</keyword>
<dbReference type="GO" id="GO:1901135">
    <property type="term" value="P:carbohydrate derivative metabolic process"/>
    <property type="evidence" value="ECO:0007669"/>
    <property type="project" value="InterPro"/>
</dbReference>
<proteinExistence type="predicted"/>
<dbReference type="GO" id="GO:0003677">
    <property type="term" value="F:DNA binding"/>
    <property type="evidence" value="ECO:0007669"/>
    <property type="project" value="UniProtKB-KW"/>
</dbReference>
<keyword evidence="1" id="KW-0805">Transcription regulation</keyword>